<evidence type="ECO:0000313" key="1">
    <source>
        <dbReference type="EMBL" id="PON94307.1"/>
    </source>
</evidence>
<comment type="caution">
    <text evidence="1">The sequence shown here is derived from an EMBL/GenBank/DDBJ whole genome shotgun (WGS) entry which is preliminary data.</text>
</comment>
<dbReference type="Proteomes" id="UP000237000">
    <property type="component" value="Unassembled WGS sequence"/>
</dbReference>
<protein>
    <submittedName>
        <fullName evidence="1">Uncharacterized protein</fullName>
    </submittedName>
</protein>
<dbReference type="AlphaFoldDB" id="A0A2P5F938"/>
<name>A0A2P5F938_TREOI</name>
<reference evidence="2" key="1">
    <citation type="submission" date="2016-06" db="EMBL/GenBank/DDBJ databases">
        <title>Parallel loss of symbiosis genes in relatives of nitrogen-fixing non-legume Parasponia.</title>
        <authorList>
            <person name="Van Velzen R."/>
            <person name="Holmer R."/>
            <person name="Bu F."/>
            <person name="Rutten L."/>
            <person name="Van Zeijl A."/>
            <person name="Liu W."/>
            <person name="Santuari L."/>
            <person name="Cao Q."/>
            <person name="Sharma T."/>
            <person name="Shen D."/>
            <person name="Roswanjaya Y."/>
            <person name="Wardhani T."/>
            <person name="Kalhor M.S."/>
            <person name="Jansen J."/>
            <person name="Van den Hoogen J."/>
            <person name="Gungor B."/>
            <person name="Hartog M."/>
            <person name="Hontelez J."/>
            <person name="Verver J."/>
            <person name="Yang W.-C."/>
            <person name="Schijlen E."/>
            <person name="Repin R."/>
            <person name="Schilthuizen M."/>
            <person name="Schranz E."/>
            <person name="Heidstra R."/>
            <person name="Miyata K."/>
            <person name="Fedorova E."/>
            <person name="Kohlen W."/>
            <person name="Bisseling T."/>
            <person name="Smit S."/>
            <person name="Geurts R."/>
        </authorList>
    </citation>
    <scope>NUCLEOTIDE SEQUENCE [LARGE SCALE GENOMIC DNA]</scope>
    <source>
        <strain evidence="2">cv. RG33-2</strain>
    </source>
</reference>
<organism evidence="1 2">
    <name type="scientific">Trema orientale</name>
    <name type="common">Charcoal tree</name>
    <name type="synonym">Celtis orientalis</name>
    <dbReference type="NCBI Taxonomy" id="63057"/>
    <lineage>
        <taxon>Eukaryota</taxon>
        <taxon>Viridiplantae</taxon>
        <taxon>Streptophyta</taxon>
        <taxon>Embryophyta</taxon>
        <taxon>Tracheophyta</taxon>
        <taxon>Spermatophyta</taxon>
        <taxon>Magnoliopsida</taxon>
        <taxon>eudicotyledons</taxon>
        <taxon>Gunneridae</taxon>
        <taxon>Pentapetalae</taxon>
        <taxon>rosids</taxon>
        <taxon>fabids</taxon>
        <taxon>Rosales</taxon>
        <taxon>Cannabaceae</taxon>
        <taxon>Trema</taxon>
    </lineage>
</organism>
<keyword evidence="2" id="KW-1185">Reference proteome</keyword>
<sequence>MFNLPGLSHPSLGRKPETLLQALILQPNLFSIQTKRMSLWKKITWQNTIISLESNSCHSAFEEIKISTWK</sequence>
<dbReference type="InParanoid" id="A0A2P5F938"/>
<proteinExistence type="predicted"/>
<accession>A0A2P5F938</accession>
<evidence type="ECO:0000313" key="2">
    <source>
        <dbReference type="Proteomes" id="UP000237000"/>
    </source>
</evidence>
<dbReference type="EMBL" id="JXTC01000052">
    <property type="protein sequence ID" value="PON94307.1"/>
    <property type="molecule type" value="Genomic_DNA"/>
</dbReference>
<gene>
    <name evidence="1" type="ORF">TorRG33x02_097810</name>
</gene>